<dbReference type="EMBL" id="MT144558">
    <property type="protein sequence ID" value="QJA55000.1"/>
    <property type="molecule type" value="Genomic_DNA"/>
</dbReference>
<reference evidence="1" key="1">
    <citation type="submission" date="2020-03" db="EMBL/GenBank/DDBJ databases">
        <title>The deep terrestrial virosphere.</title>
        <authorList>
            <person name="Holmfeldt K."/>
            <person name="Nilsson E."/>
            <person name="Simone D."/>
            <person name="Lopez-Fernandez M."/>
            <person name="Wu X."/>
            <person name="de Brujin I."/>
            <person name="Lundin D."/>
            <person name="Andersson A."/>
            <person name="Bertilsson S."/>
            <person name="Dopson M."/>
        </authorList>
    </citation>
    <scope>NUCLEOTIDE SEQUENCE</scope>
    <source>
        <strain evidence="1">TM448A06459</strain>
    </source>
</reference>
<name>A0A6H2A6D4_9ZZZZ</name>
<sequence length="94" mass="10669">MKTNRTKLLTCCHPLCEEQLEVSVYAALVYCPKHKAESVATRARIYHTADDEEIIDLVDGEYDPLKGFDHLFASVKPVDFNDFPGILKLAGMRR</sequence>
<protein>
    <submittedName>
        <fullName evidence="1">Uncharacterized protein</fullName>
    </submittedName>
</protein>
<proteinExistence type="predicted"/>
<organism evidence="1">
    <name type="scientific">viral metagenome</name>
    <dbReference type="NCBI Taxonomy" id="1070528"/>
    <lineage>
        <taxon>unclassified sequences</taxon>
        <taxon>metagenomes</taxon>
        <taxon>organismal metagenomes</taxon>
    </lineage>
</organism>
<gene>
    <name evidence="1" type="ORF">TM448A06459_0002</name>
</gene>
<dbReference type="AlphaFoldDB" id="A0A6H2A6D4"/>
<evidence type="ECO:0000313" key="1">
    <source>
        <dbReference type="EMBL" id="QJA55000.1"/>
    </source>
</evidence>
<accession>A0A6H2A6D4</accession>